<dbReference type="Pfam" id="PF00015">
    <property type="entry name" value="MCPsignal"/>
    <property type="match status" value="1"/>
</dbReference>
<feature type="coiled-coil region" evidence="3">
    <location>
        <begin position="175"/>
        <end position="209"/>
    </location>
</feature>
<keyword evidence="3" id="KW-0175">Coiled coil</keyword>
<dbReference type="EMBL" id="CP018145">
    <property type="protein sequence ID" value="ASJ55623.1"/>
    <property type="molecule type" value="Genomic_DNA"/>
</dbReference>
<dbReference type="AlphaFoldDB" id="A0A220ML04"/>
<dbReference type="GO" id="GO:0020037">
    <property type="term" value="F:heme binding"/>
    <property type="evidence" value="ECO:0007669"/>
    <property type="project" value="InterPro"/>
</dbReference>
<dbReference type="Proteomes" id="UP000197781">
    <property type="component" value="Chromosome"/>
</dbReference>
<dbReference type="KEGG" id="bfm:BP422_19965"/>
<organism evidence="5 6">
    <name type="scientific">Brevibacillus formosus</name>
    <dbReference type="NCBI Taxonomy" id="54913"/>
    <lineage>
        <taxon>Bacteria</taxon>
        <taxon>Bacillati</taxon>
        <taxon>Bacillota</taxon>
        <taxon>Bacilli</taxon>
        <taxon>Bacillales</taxon>
        <taxon>Paenibacillaceae</taxon>
        <taxon>Brevibacillus</taxon>
    </lineage>
</organism>
<proteinExistence type="predicted"/>
<dbReference type="Gene3D" id="1.10.287.950">
    <property type="entry name" value="Methyl-accepting chemotaxis protein"/>
    <property type="match status" value="1"/>
</dbReference>
<dbReference type="InterPro" id="IPR012292">
    <property type="entry name" value="Globin/Proto"/>
</dbReference>
<protein>
    <submittedName>
        <fullName evidence="5">Chemotaxis protein</fullName>
    </submittedName>
</protein>
<evidence type="ECO:0000313" key="5">
    <source>
        <dbReference type="EMBL" id="ASJ55623.1"/>
    </source>
</evidence>
<evidence type="ECO:0000256" key="1">
    <source>
        <dbReference type="ARBA" id="ARBA00023224"/>
    </source>
</evidence>
<feature type="domain" description="Methyl-accepting transducer" evidence="4">
    <location>
        <begin position="207"/>
        <end position="438"/>
    </location>
</feature>
<evidence type="ECO:0000256" key="3">
    <source>
        <dbReference type="SAM" id="Coils"/>
    </source>
</evidence>
<name>A0A220ML04_9BACL</name>
<reference evidence="5 6" key="1">
    <citation type="submission" date="2016-11" db="EMBL/GenBank/DDBJ databases">
        <authorList>
            <person name="Jaros S."/>
            <person name="Januszkiewicz K."/>
            <person name="Wedrychowicz H."/>
        </authorList>
    </citation>
    <scope>NUCLEOTIDE SEQUENCE [LARGE SCALE GENOMIC DNA]</scope>
    <source>
        <strain evidence="5 6">NF2</strain>
    </source>
</reference>
<dbReference type="InterPro" id="IPR009050">
    <property type="entry name" value="Globin-like_sf"/>
</dbReference>
<dbReference type="InterPro" id="IPR044398">
    <property type="entry name" value="Globin-sensor_dom"/>
</dbReference>
<dbReference type="PROSITE" id="PS50111">
    <property type="entry name" value="CHEMOTAXIS_TRANSDUC_2"/>
    <property type="match status" value="1"/>
</dbReference>
<evidence type="ECO:0000259" key="4">
    <source>
        <dbReference type="PROSITE" id="PS50111"/>
    </source>
</evidence>
<dbReference type="PANTHER" id="PTHR32089">
    <property type="entry name" value="METHYL-ACCEPTING CHEMOTAXIS PROTEIN MCPB"/>
    <property type="match status" value="1"/>
</dbReference>
<dbReference type="GO" id="GO:0019825">
    <property type="term" value="F:oxygen binding"/>
    <property type="evidence" value="ECO:0007669"/>
    <property type="project" value="InterPro"/>
</dbReference>
<accession>A0A220ML04</accession>
<dbReference type="InterPro" id="IPR004089">
    <property type="entry name" value="MCPsignal_dom"/>
</dbReference>
<dbReference type="SUPFAM" id="SSF58104">
    <property type="entry name" value="Methyl-accepting chemotaxis protein (MCP) signaling domain"/>
    <property type="match status" value="1"/>
</dbReference>
<dbReference type="CDD" id="cd01068">
    <property type="entry name" value="globin_sensor"/>
    <property type="match status" value="1"/>
</dbReference>
<dbReference type="RefSeq" id="WP_088909271.1">
    <property type="nucleotide sequence ID" value="NZ_CP018145.1"/>
</dbReference>
<dbReference type="Pfam" id="PF11563">
    <property type="entry name" value="Protoglobin"/>
    <property type="match status" value="1"/>
</dbReference>
<evidence type="ECO:0000256" key="2">
    <source>
        <dbReference type="PROSITE-ProRule" id="PRU00284"/>
    </source>
</evidence>
<evidence type="ECO:0000313" key="6">
    <source>
        <dbReference type="Proteomes" id="UP000197781"/>
    </source>
</evidence>
<dbReference type="GO" id="GO:0007165">
    <property type="term" value="P:signal transduction"/>
    <property type="evidence" value="ECO:0007669"/>
    <property type="project" value="UniProtKB-KW"/>
</dbReference>
<dbReference type="PANTHER" id="PTHR32089:SF118">
    <property type="entry name" value="HEME-BASED AEROTACTIC TRANSDUCER HEMAT"/>
    <property type="match status" value="1"/>
</dbReference>
<dbReference type="Gene3D" id="1.10.490.10">
    <property type="entry name" value="Globins"/>
    <property type="match status" value="1"/>
</dbReference>
<gene>
    <name evidence="5" type="ORF">BP422_19965</name>
</gene>
<dbReference type="CDD" id="cd11386">
    <property type="entry name" value="MCP_signal"/>
    <property type="match status" value="1"/>
</dbReference>
<keyword evidence="1 2" id="KW-0807">Transducer</keyword>
<dbReference type="SMART" id="SM00283">
    <property type="entry name" value="MA"/>
    <property type="match status" value="1"/>
</dbReference>
<dbReference type="InterPro" id="IPR039379">
    <property type="entry name" value="Protoglobin_sensor_dom"/>
</dbReference>
<dbReference type="GO" id="GO:0016020">
    <property type="term" value="C:membrane"/>
    <property type="evidence" value="ECO:0007669"/>
    <property type="project" value="InterPro"/>
</dbReference>
<sequence length="438" mass="49063">MSTCPFSTFFGLKGKGKSESFFQGVKEKGEVQIVGKSTLAKQLAMINLTEEELSIVKALQPLIIQNIDAIVDCFYASIEKEPLLMRIVNENSTIERLKLTLNRHICEMFSGRIDSAYIEQRSRIAVVHMRIGLEPKWYLSAFQNMLVSLIDLLQKNIPDKDEFVQALTAITKILNIEQQIVLEEYENEHEKARREDQDKKDELRILLNNSAHELAAVSEENSASVVQLTEQSREMLRFAENGTGFSTKAQDLSREGKEKLEKQQEQMCLIQSSVKQISEEMNAMEENAEKIQGIVEVVTAIAEQTNLLALNAAIEAARAGEQGRGFAVVADEVRKLAEQTKKSVFGVRELIEKTNQQTVVLSSVVVEIQALVQSSTAVVSETNAFFEGIMSAVSDSKEQSSRIQRELENFFKVMEDMNQAVAQVASSADELSEITENL</sequence>
<dbReference type="SUPFAM" id="SSF46458">
    <property type="entry name" value="Globin-like"/>
    <property type="match status" value="1"/>
</dbReference>